<evidence type="ECO:0000313" key="2">
    <source>
        <dbReference type="Proteomes" id="UP001163603"/>
    </source>
</evidence>
<protein>
    <submittedName>
        <fullName evidence="1">Uncharacterized protein</fullName>
    </submittedName>
</protein>
<reference evidence="2" key="1">
    <citation type="journal article" date="2023" name="G3 (Bethesda)">
        <title>Genome assembly and association tests identify interacting loci associated with vigor, precocity, and sex in interspecific pistachio rootstocks.</title>
        <authorList>
            <person name="Palmer W."/>
            <person name="Jacygrad E."/>
            <person name="Sagayaradj S."/>
            <person name="Cavanaugh K."/>
            <person name="Han R."/>
            <person name="Bertier L."/>
            <person name="Beede B."/>
            <person name="Kafkas S."/>
            <person name="Golino D."/>
            <person name="Preece J."/>
            <person name="Michelmore R."/>
        </authorList>
    </citation>
    <scope>NUCLEOTIDE SEQUENCE [LARGE SCALE GENOMIC DNA]</scope>
</reference>
<sequence>MDSIVNVKLPTVEVRYKNLFVETECEIVEGKPLPSLWNSFTSSFSVFKRVMSGKSHEAKLSILEDVNGIIRPSRLTLLLGPPGCGKTTLLLALAGKLDHSLKATGEITYNGYRLDEFVPQKTSAYISQYDLHIPEMTVRETIDFSARCQGVGTRAVSRREKEAGIVPDPDVDTYMKATSVEGQKRSLQTDYVLKILGLDICADIIAGSALTRGISGGQKKRLTTGEMIVGPTKALFMDEISTGLDSSTTFQIVTYLQQVEGKIVYHGPCSQVLQHFGDCGFKCPERKGVADFLQQITSKKDQAQYWCQTDTPYNYVSVDQFSQMFKSSYLGKKLDDELLKPYDKSECPNNALSFSKYTLSKLELFKACLAREVLLMKRNMFVYVFKTAQLVVTAFMTMTVFIRTEMKVDLLHANFLMGCMYYAIVRLLTNGVAELSLTIIRLPVVHKQRSFYLYPAWAYSIPSFDSKDPTFTG</sequence>
<name>A0ACC0YJE2_9ROSI</name>
<proteinExistence type="predicted"/>
<accession>A0ACC0YJE2</accession>
<keyword evidence="2" id="KW-1185">Reference proteome</keyword>
<dbReference type="EMBL" id="CM047742">
    <property type="protein sequence ID" value="KAJ0035982.1"/>
    <property type="molecule type" value="Genomic_DNA"/>
</dbReference>
<gene>
    <name evidence="1" type="ORF">Pint_24208</name>
</gene>
<comment type="caution">
    <text evidence="1">The sequence shown here is derived from an EMBL/GenBank/DDBJ whole genome shotgun (WGS) entry which is preliminary data.</text>
</comment>
<dbReference type="Proteomes" id="UP001163603">
    <property type="component" value="Chromosome 7"/>
</dbReference>
<evidence type="ECO:0000313" key="1">
    <source>
        <dbReference type="EMBL" id="KAJ0035982.1"/>
    </source>
</evidence>
<organism evidence="1 2">
    <name type="scientific">Pistacia integerrima</name>
    <dbReference type="NCBI Taxonomy" id="434235"/>
    <lineage>
        <taxon>Eukaryota</taxon>
        <taxon>Viridiplantae</taxon>
        <taxon>Streptophyta</taxon>
        <taxon>Embryophyta</taxon>
        <taxon>Tracheophyta</taxon>
        <taxon>Spermatophyta</taxon>
        <taxon>Magnoliopsida</taxon>
        <taxon>eudicotyledons</taxon>
        <taxon>Gunneridae</taxon>
        <taxon>Pentapetalae</taxon>
        <taxon>rosids</taxon>
        <taxon>malvids</taxon>
        <taxon>Sapindales</taxon>
        <taxon>Anacardiaceae</taxon>
        <taxon>Pistacia</taxon>
    </lineage>
</organism>